<feature type="region of interest" description="Disordered" evidence="1">
    <location>
        <begin position="417"/>
        <end position="471"/>
    </location>
</feature>
<sequence length="902" mass="98179">LRCGWQPKNAYAALVFETPGAATGAYEELIGRKCGNFPVRLSWEAPNTIVYIMNINPGTPSTRIGRLLHGYRLYGALVRRPHMMIAAFRDPEEARIAVSRLQGTSVDGELLQFSILQGQRASEFVGYDRLLSCYMCLRTLASGARTVSITATPPLPLSLAVESPSYYGLTFNLGENPQITLCGSRVLPTVTSHDIALRIRYAGQDTVEMGPRGGAGHFIKFMKIFRADVTDAEGGMDFGVVLENPLDTLKVETFFGKNVPPASPVVPEIIGEPRPYHGDTTGESSGVRENGGQRGNVLYSGASNKPGPSRRASAGGTSNQPAWPGVSDMPSGKEVNRGSKPHGFAGASGPGRTRVSPIGVIKSERSPPGYPFPNSGGASGVTVFSDPKLKVRKFPFFSAQPTVLAVRPLIFGQRQQDSRLFPGGGENTLMGPLKDSENNKKERRASGEVVETMEDQEADAPPEQVDGEGNGMSISEAYVRGCASDSASSSWSFLHRSYNDRAMSSPSPSSVLVESVGESVTQAFGRMQYMDDNDSEATESAPAEIVALTVVNGREGGKPEKSRNPRRERRDIPIVDSSGGDGQSELGSRAVRDRCEKSMRKKKSKRKEKVPSDDCMLLESGDERPVVQRGKRKSEKKGKGKGTAHSDGSVGFWSDRDEPGASKPRKKSSKHKKVSKQVESASNYERLALLEVKRRIKKRAKEVGEVLEQEGSDVDMDAPDPPTKRIRKERGGHQPSASGSGDAIRPPIEGISETHVARGLSTSRHSKLPANTSSDPRTKKRKRNCTASPSPTPNPIPPPLPAGLSPIPTRPAESVDAAFRRRREIENEIRRISLRRRGLSVRESGLKHELKELKFQERVEADAQGVVYAGYTCSACGEYGHNRRNSAKCKSHEGYRDWYPDR</sequence>
<evidence type="ECO:0000313" key="2">
    <source>
        <dbReference type="EMBL" id="PWW75209.1"/>
    </source>
</evidence>
<evidence type="ECO:0000313" key="3">
    <source>
        <dbReference type="Proteomes" id="UP000246991"/>
    </source>
</evidence>
<accession>A0A317SL84</accession>
<feature type="non-terminal residue" evidence="2">
    <location>
        <position position="1"/>
    </location>
</feature>
<keyword evidence="3" id="KW-1185">Reference proteome</keyword>
<feature type="compositionally biased region" description="Basic and acidic residues" evidence="1">
    <location>
        <begin position="555"/>
        <end position="573"/>
    </location>
</feature>
<proteinExistence type="predicted"/>
<feature type="compositionally biased region" description="Basic residues" evidence="1">
    <location>
        <begin position="663"/>
        <end position="675"/>
    </location>
</feature>
<feature type="region of interest" description="Disordered" evidence="1">
    <location>
        <begin position="703"/>
        <end position="815"/>
    </location>
</feature>
<dbReference type="OrthoDB" id="5400599at2759"/>
<evidence type="ECO:0000256" key="1">
    <source>
        <dbReference type="SAM" id="MobiDB-lite"/>
    </source>
</evidence>
<feature type="compositionally biased region" description="Basic residues" evidence="1">
    <location>
        <begin position="629"/>
        <end position="642"/>
    </location>
</feature>
<name>A0A317SL84_9PEZI</name>
<organism evidence="2 3">
    <name type="scientific">Tuber magnatum</name>
    <name type="common">white Piedmont truffle</name>
    <dbReference type="NCBI Taxonomy" id="42249"/>
    <lineage>
        <taxon>Eukaryota</taxon>
        <taxon>Fungi</taxon>
        <taxon>Dikarya</taxon>
        <taxon>Ascomycota</taxon>
        <taxon>Pezizomycotina</taxon>
        <taxon>Pezizomycetes</taxon>
        <taxon>Pezizales</taxon>
        <taxon>Tuberaceae</taxon>
        <taxon>Tuber</taxon>
    </lineage>
</organism>
<reference evidence="2 3" key="1">
    <citation type="submission" date="2018-03" db="EMBL/GenBank/DDBJ databases">
        <title>Genomes of Pezizomycetes fungi and the evolution of truffles.</title>
        <authorList>
            <person name="Murat C."/>
            <person name="Payen T."/>
            <person name="Noel B."/>
            <person name="Kuo A."/>
            <person name="Martin F.M."/>
        </authorList>
    </citation>
    <scope>NUCLEOTIDE SEQUENCE [LARGE SCALE GENOMIC DNA]</scope>
    <source>
        <strain evidence="2">091103-1</strain>
    </source>
</reference>
<feature type="region of interest" description="Disordered" evidence="1">
    <location>
        <begin position="266"/>
        <end position="354"/>
    </location>
</feature>
<dbReference type="EMBL" id="PYWC01000049">
    <property type="protein sequence ID" value="PWW75209.1"/>
    <property type="molecule type" value="Genomic_DNA"/>
</dbReference>
<feature type="compositionally biased region" description="Basic residues" evidence="1">
    <location>
        <begin position="599"/>
        <end position="608"/>
    </location>
</feature>
<feature type="compositionally biased region" description="Acidic residues" evidence="1">
    <location>
        <begin position="451"/>
        <end position="460"/>
    </location>
</feature>
<comment type="caution">
    <text evidence="2">The sequence shown here is derived from an EMBL/GenBank/DDBJ whole genome shotgun (WGS) entry which is preliminary data.</text>
</comment>
<feature type="region of interest" description="Disordered" evidence="1">
    <location>
        <begin position="549"/>
        <end position="689"/>
    </location>
</feature>
<protein>
    <submittedName>
        <fullName evidence="2">Uncharacterized protein</fullName>
    </submittedName>
</protein>
<feature type="compositionally biased region" description="Basic and acidic residues" evidence="1">
    <location>
        <begin position="434"/>
        <end position="446"/>
    </location>
</feature>
<dbReference type="Proteomes" id="UP000246991">
    <property type="component" value="Unassembled WGS sequence"/>
</dbReference>
<gene>
    <name evidence="2" type="ORF">C7212DRAFT_200683</name>
</gene>
<dbReference type="AlphaFoldDB" id="A0A317SL84"/>
<feature type="compositionally biased region" description="Pro residues" evidence="1">
    <location>
        <begin position="790"/>
        <end position="801"/>
    </location>
</feature>
<feature type="compositionally biased region" description="Acidic residues" evidence="1">
    <location>
        <begin position="705"/>
        <end position="718"/>
    </location>
</feature>